<comment type="caution">
    <text evidence="2">The sequence shown here is derived from an EMBL/GenBank/DDBJ whole genome shotgun (WGS) entry which is preliminary data.</text>
</comment>
<dbReference type="Proteomes" id="UP001523369">
    <property type="component" value="Unassembled WGS sequence"/>
</dbReference>
<sequence length="308" mass="33967">MGFEPFIPGSTVVRRDVLSGRIWTAAPHRVLADDGDRLVLVTWPGTAGFTPVHWIRWFTEGVERARQDAVADLVSGRWELGRWVWRDTVVVTWVGIDPDFNLQAYLPVAGGPPLRKINFERPVRRTPDGIDTFDLLLDLVADPAGGWRWKDLDEYEQIRRGGLVSEAEDERVQAARQRAMAFAEAGQGPLAEDWTGWPVPDDWALPVLPEGMQDLASSVTKEVPDDVVEQTRRGLVEQLVASGWVADPRVTSAFASVPRHLFAPDGVSVEASYANDVVVTQRGPDGRATSSISAPWLSLSTLAVLRSA</sequence>
<dbReference type="RefSeq" id="WP_253239899.1">
    <property type="nucleotide sequence ID" value="NZ_JAMYJR010000027.1"/>
</dbReference>
<dbReference type="EMBL" id="JAMYJR010000027">
    <property type="protein sequence ID" value="MCO8273822.1"/>
    <property type="molecule type" value="Genomic_DNA"/>
</dbReference>
<evidence type="ECO:0000259" key="1">
    <source>
        <dbReference type="Pfam" id="PF04167"/>
    </source>
</evidence>
<dbReference type="InterPro" id="IPR035930">
    <property type="entry name" value="FomD-like_sf"/>
</dbReference>
<dbReference type="InterPro" id="IPR007295">
    <property type="entry name" value="DUF402"/>
</dbReference>
<dbReference type="InterPro" id="IPR029063">
    <property type="entry name" value="SAM-dependent_MTases_sf"/>
</dbReference>
<keyword evidence="3" id="KW-1185">Reference proteome</keyword>
<feature type="domain" description="DUF402" evidence="1">
    <location>
        <begin position="117"/>
        <end position="187"/>
    </location>
</feature>
<evidence type="ECO:0000313" key="3">
    <source>
        <dbReference type="Proteomes" id="UP001523369"/>
    </source>
</evidence>
<gene>
    <name evidence="2" type="ORF">M1L60_24800</name>
</gene>
<accession>A0ABT1DSK6</accession>
<dbReference type="Gene3D" id="2.40.380.10">
    <property type="entry name" value="FomD-like"/>
    <property type="match status" value="1"/>
</dbReference>
<name>A0ABT1DSK6_9ACTN</name>
<organism evidence="2 3">
    <name type="scientific">Paractinoplanes aksuensis</name>
    <dbReference type="NCBI Taxonomy" id="2939490"/>
    <lineage>
        <taxon>Bacteria</taxon>
        <taxon>Bacillati</taxon>
        <taxon>Actinomycetota</taxon>
        <taxon>Actinomycetes</taxon>
        <taxon>Micromonosporales</taxon>
        <taxon>Micromonosporaceae</taxon>
        <taxon>Paractinoplanes</taxon>
    </lineage>
</organism>
<reference evidence="2 3" key="1">
    <citation type="submission" date="2022-06" db="EMBL/GenBank/DDBJ databases">
        <title>New Species of the Genus Actinoplanes, ActinopZanes ferrugineus.</title>
        <authorList>
            <person name="Ding P."/>
        </authorList>
    </citation>
    <scope>NUCLEOTIDE SEQUENCE [LARGE SCALE GENOMIC DNA]</scope>
    <source>
        <strain evidence="2 3">TRM88003</strain>
    </source>
</reference>
<protein>
    <recommendedName>
        <fullName evidence="1">DUF402 domain-containing protein</fullName>
    </recommendedName>
</protein>
<dbReference type="SUPFAM" id="SSF159234">
    <property type="entry name" value="FomD-like"/>
    <property type="match status" value="1"/>
</dbReference>
<dbReference type="Pfam" id="PF04167">
    <property type="entry name" value="DUF402"/>
    <property type="match status" value="1"/>
</dbReference>
<proteinExistence type="predicted"/>
<dbReference type="Gene3D" id="3.40.50.150">
    <property type="entry name" value="Vaccinia Virus protein VP39"/>
    <property type="match status" value="1"/>
</dbReference>
<evidence type="ECO:0000313" key="2">
    <source>
        <dbReference type="EMBL" id="MCO8273822.1"/>
    </source>
</evidence>